<dbReference type="Gene3D" id="3.30.70.100">
    <property type="match status" value="1"/>
</dbReference>
<proteinExistence type="predicted"/>
<reference evidence="5 6" key="1">
    <citation type="submission" date="2019-12" db="EMBL/GenBank/DDBJ databases">
        <title>Spirosoma sp. HMF4905 genome sequencing and assembly.</title>
        <authorList>
            <person name="Kang H."/>
            <person name="Cha I."/>
            <person name="Kim H."/>
            <person name="Joh K."/>
        </authorList>
    </citation>
    <scope>NUCLEOTIDE SEQUENCE [LARGE SCALE GENOMIC DNA]</scope>
    <source>
        <strain evidence="5 6">HMF4905</strain>
    </source>
</reference>
<evidence type="ECO:0000256" key="1">
    <source>
        <dbReference type="ARBA" id="ARBA00023015"/>
    </source>
</evidence>
<protein>
    <submittedName>
        <fullName evidence="5">Helix-turn-helix domain-containing protein</fullName>
    </submittedName>
</protein>
<gene>
    <name evidence="5" type="ORF">GO755_09040</name>
</gene>
<comment type="caution">
    <text evidence="5">The sequence shown here is derived from an EMBL/GenBank/DDBJ whole genome shotgun (WGS) entry which is preliminary data.</text>
</comment>
<name>A0A7K1S8R2_9BACT</name>
<dbReference type="InterPro" id="IPR009057">
    <property type="entry name" value="Homeodomain-like_sf"/>
</dbReference>
<dbReference type="InterPro" id="IPR018060">
    <property type="entry name" value="HTH_AraC"/>
</dbReference>
<dbReference type="AlphaFoldDB" id="A0A7K1S8R2"/>
<keyword evidence="6" id="KW-1185">Reference proteome</keyword>
<accession>A0A7K1S8R2</accession>
<dbReference type="PANTHER" id="PTHR43280:SF28">
    <property type="entry name" value="HTH-TYPE TRANSCRIPTIONAL ACTIVATOR RHAS"/>
    <property type="match status" value="1"/>
</dbReference>
<keyword evidence="2" id="KW-0238">DNA-binding</keyword>
<dbReference type="GO" id="GO:0003700">
    <property type="term" value="F:DNA-binding transcription factor activity"/>
    <property type="evidence" value="ECO:0007669"/>
    <property type="project" value="InterPro"/>
</dbReference>
<feature type="domain" description="HTH araC/xylS-type" evidence="4">
    <location>
        <begin position="98"/>
        <end position="177"/>
    </location>
</feature>
<dbReference type="SMART" id="SM00342">
    <property type="entry name" value="HTH_ARAC"/>
    <property type="match status" value="1"/>
</dbReference>
<keyword evidence="1" id="KW-0805">Transcription regulation</keyword>
<evidence type="ECO:0000256" key="2">
    <source>
        <dbReference type="ARBA" id="ARBA00023125"/>
    </source>
</evidence>
<evidence type="ECO:0000313" key="5">
    <source>
        <dbReference type="EMBL" id="MVM30177.1"/>
    </source>
</evidence>
<dbReference type="InterPro" id="IPR036163">
    <property type="entry name" value="HMA_dom_sf"/>
</dbReference>
<keyword evidence="3" id="KW-0804">Transcription</keyword>
<dbReference type="Gene3D" id="1.10.10.60">
    <property type="entry name" value="Homeodomain-like"/>
    <property type="match status" value="1"/>
</dbReference>
<evidence type="ECO:0000313" key="6">
    <source>
        <dbReference type="Proteomes" id="UP000436006"/>
    </source>
</evidence>
<dbReference type="SUPFAM" id="SSF55008">
    <property type="entry name" value="HMA, heavy metal-associated domain"/>
    <property type="match status" value="1"/>
</dbReference>
<dbReference type="GO" id="GO:0043565">
    <property type="term" value="F:sequence-specific DNA binding"/>
    <property type="evidence" value="ECO:0007669"/>
    <property type="project" value="InterPro"/>
</dbReference>
<dbReference type="PANTHER" id="PTHR43280">
    <property type="entry name" value="ARAC-FAMILY TRANSCRIPTIONAL REGULATOR"/>
    <property type="match status" value="1"/>
</dbReference>
<dbReference type="SUPFAM" id="SSF46689">
    <property type="entry name" value="Homeodomain-like"/>
    <property type="match status" value="1"/>
</dbReference>
<evidence type="ECO:0000259" key="4">
    <source>
        <dbReference type="PROSITE" id="PS01124"/>
    </source>
</evidence>
<organism evidence="5 6">
    <name type="scientific">Spirosoma arboris</name>
    <dbReference type="NCBI Taxonomy" id="2682092"/>
    <lineage>
        <taxon>Bacteria</taxon>
        <taxon>Pseudomonadati</taxon>
        <taxon>Bacteroidota</taxon>
        <taxon>Cytophagia</taxon>
        <taxon>Cytophagales</taxon>
        <taxon>Cytophagaceae</taxon>
        <taxon>Spirosoma</taxon>
    </lineage>
</organism>
<dbReference type="EMBL" id="WPIN01000003">
    <property type="protein sequence ID" value="MVM30177.1"/>
    <property type="molecule type" value="Genomic_DNA"/>
</dbReference>
<dbReference type="GO" id="GO:0046872">
    <property type="term" value="F:metal ion binding"/>
    <property type="evidence" value="ECO:0007669"/>
    <property type="project" value="InterPro"/>
</dbReference>
<dbReference type="Pfam" id="PF12833">
    <property type="entry name" value="HTH_18"/>
    <property type="match status" value="1"/>
</dbReference>
<sequence>MILTIRNMVCDRCKRVVREELEKLDLTVGRVELGEVEVMDVPSTIDLADIRQQLQANGFDLVDDKKQVLVEHMKVLLINEIQHLKGERLPTENYSTFLERKLGYEYSYLSNLFSVSEGHTLEKYIIALKIEKVKEWLRYDELTLSEIAWRLSYSSVQHLSTQFRQVTGQTPGQFRKATQVDRRNLDALFIDEPGRQSKTN</sequence>
<dbReference type="RefSeq" id="WP_157584430.1">
    <property type="nucleotide sequence ID" value="NZ_WPIN01000003.1"/>
</dbReference>
<dbReference type="PROSITE" id="PS01124">
    <property type="entry name" value="HTH_ARAC_FAMILY_2"/>
    <property type="match status" value="1"/>
</dbReference>
<evidence type="ECO:0000256" key="3">
    <source>
        <dbReference type="ARBA" id="ARBA00023163"/>
    </source>
</evidence>
<dbReference type="Proteomes" id="UP000436006">
    <property type="component" value="Unassembled WGS sequence"/>
</dbReference>